<name>A0A2H5A2U5_9EURY</name>
<proteinExistence type="predicted"/>
<sequence length="102" mass="11211">MCGEQVSLDTILDAVYDLGYDAIDRAEGFSDEASGQVALPEKHRREPPEGLRRFLPRVYCDAGNPDLVPDDLRAAVEEYGWTVQAMGRDGQTVTVVISRNGV</sequence>
<dbReference type="EMBL" id="CP019155">
    <property type="protein sequence ID" value="AUG49069.1"/>
    <property type="molecule type" value="Genomic_DNA"/>
</dbReference>
<reference evidence="1 2" key="1">
    <citation type="submission" date="2017-01" db="EMBL/GenBank/DDBJ databases">
        <title>A Red Light-Sensitive Sensory Rhodopsin I From Haloarcula taiwanensis, A New Haloarchaeon Isolated From Taiwan.</title>
        <authorList>
            <person name="Yang C.-S."/>
            <person name="Han Y.-A."/>
            <person name="Chen P.-C."/>
            <person name="Ng W.V."/>
            <person name="Chen T.-W."/>
        </authorList>
    </citation>
    <scope>NUCLEOTIDE SEQUENCE [LARGE SCALE GENOMIC DNA]</scope>
    <source>
        <strain evidence="1 2">Taiwanensis</strain>
    </source>
</reference>
<accession>A0A2H5A2U5</accession>
<gene>
    <name evidence="1" type="ORF">BVU17_15895</name>
</gene>
<keyword evidence="2" id="KW-1185">Reference proteome</keyword>
<protein>
    <submittedName>
        <fullName evidence="1">Uncharacterized protein</fullName>
    </submittedName>
</protein>
<dbReference type="Proteomes" id="UP000242917">
    <property type="component" value="Chromosome II"/>
</dbReference>
<dbReference type="AlphaFoldDB" id="A0A2H5A2U5"/>
<organism evidence="1 2">
    <name type="scientific">Haloarcula taiwanensis</name>
    <dbReference type="NCBI Taxonomy" id="1932004"/>
    <lineage>
        <taxon>Archaea</taxon>
        <taxon>Methanobacteriati</taxon>
        <taxon>Methanobacteriota</taxon>
        <taxon>Stenosarchaea group</taxon>
        <taxon>Halobacteria</taxon>
        <taxon>Halobacteriales</taxon>
        <taxon>Haloarculaceae</taxon>
        <taxon>Haloarcula</taxon>
    </lineage>
</organism>
<evidence type="ECO:0000313" key="1">
    <source>
        <dbReference type="EMBL" id="AUG49069.1"/>
    </source>
</evidence>
<dbReference type="KEGG" id="hta:BVU17_15895"/>
<dbReference type="OrthoDB" id="350582at2157"/>
<evidence type="ECO:0000313" key="2">
    <source>
        <dbReference type="Proteomes" id="UP000242917"/>
    </source>
</evidence>